<feature type="region of interest" description="Disordered" evidence="7">
    <location>
        <begin position="331"/>
        <end position="353"/>
    </location>
</feature>
<name>A0ABZ3D863_9PROT</name>
<dbReference type="SUPFAM" id="SSF52343">
    <property type="entry name" value="Ferredoxin reductase-like, C-terminal NADP-linked domain"/>
    <property type="match status" value="1"/>
</dbReference>
<dbReference type="PANTHER" id="PTHR47354">
    <property type="entry name" value="NADH OXIDOREDUCTASE HCR"/>
    <property type="match status" value="1"/>
</dbReference>
<gene>
    <name evidence="11" type="ORF">AAC691_05920</name>
</gene>
<dbReference type="Gene3D" id="2.102.10.10">
    <property type="entry name" value="Rieske [2Fe-2S] iron-sulphur domain"/>
    <property type="match status" value="1"/>
</dbReference>
<evidence type="ECO:0000313" key="12">
    <source>
        <dbReference type="Proteomes" id="UP001449795"/>
    </source>
</evidence>
<feature type="domain" description="2Fe-2S ferredoxin-type" evidence="8">
    <location>
        <begin position="580"/>
        <end position="667"/>
    </location>
</feature>
<dbReference type="EMBL" id="CP152276">
    <property type="protein sequence ID" value="XAE43969.1"/>
    <property type="molecule type" value="Genomic_DNA"/>
</dbReference>
<feature type="domain" description="FAD-binding FR-type" evidence="10">
    <location>
        <begin position="354"/>
        <end position="456"/>
    </location>
</feature>
<dbReference type="InterPro" id="IPR017927">
    <property type="entry name" value="FAD-bd_FR_type"/>
</dbReference>
<feature type="domain" description="Rieske" evidence="9">
    <location>
        <begin position="13"/>
        <end position="116"/>
    </location>
</feature>
<evidence type="ECO:0000256" key="1">
    <source>
        <dbReference type="ARBA" id="ARBA00022630"/>
    </source>
</evidence>
<dbReference type="Gene3D" id="3.40.50.80">
    <property type="entry name" value="Nucleotide-binding domain of ferredoxin-NADP reductase (FNR) module"/>
    <property type="match status" value="1"/>
</dbReference>
<evidence type="ECO:0000256" key="2">
    <source>
        <dbReference type="ARBA" id="ARBA00022714"/>
    </source>
</evidence>
<dbReference type="InterPro" id="IPR017941">
    <property type="entry name" value="Rieske_2Fe-2S"/>
</dbReference>
<dbReference type="InterPro" id="IPR036922">
    <property type="entry name" value="Rieske_2Fe-2S_sf"/>
</dbReference>
<dbReference type="SUPFAM" id="SSF63380">
    <property type="entry name" value="Riboflavin synthase domain-like"/>
    <property type="match status" value="1"/>
</dbReference>
<dbReference type="InterPro" id="IPR006058">
    <property type="entry name" value="2Fe2S_fd_BS"/>
</dbReference>
<evidence type="ECO:0000313" key="11">
    <source>
        <dbReference type="EMBL" id="XAE43969.1"/>
    </source>
</evidence>
<dbReference type="InterPro" id="IPR044043">
    <property type="entry name" value="VanA_C_cat"/>
</dbReference>
<dbReference type="SUPFAM" id="SSF54292">
    <property type="entry name" value="2Fe-2S ferredoxin-like"/>
    <property type="match status" value="1"/>
</dbReference>
<keyword evidence="3" id="KW-0479">Metal-binding</keyword>
<evidence type="ECO:0000256" key="4">
    <source>
        <dbReference type="ARBA" id="ARBA00023002"/>
    </source>
</evidence>
<keyword evidence="4" id="KW-0560">Oxidoreductase</keyword>
<dbReference type="CDD" id="cd06185">
    <property type="entry name" value="PDR_like"/>
    <property type="match status" value="1"/>
</dbReference>
<dbReference type="RefSeq" id="WP_342629300.1">
    <property type="nucleotide sequence ID" value="NZ_CP152276.1"/>
</dbReference>
<evidence type="ECO:0000259" key="9">
    <source>
        <dbReference type="PROSITE" id="PS51296"/>
    </source>
</evidence>
<dbReference type="InterPro" id="IPR039261">
    <property type="entry name" value="FNR_nucleotide-bd"/>
</dbReference>
<dbReference type="Gene3D" id="3.90.380.10">
    <property type="entry name" value="Naphthalene 1,2-dioxygenase Alpha Subunit, Chain A, domain 1"/>
    <property type="match status" value="1"/>
</dbReference>
<dbReference type="PROSITE" id="PS51296">
    <property type="entry name" value="RIESKE"/>
    <property type="match status" value="1"/>
</dbReference>
<dbReference type="PROSITE" id="PS51085">
    <property type="entry name" value="2FE2S_FER_2"/>
    <property type="match status" value="1"/>
</dbReference>
<dbReference type="InterPro" id="IPR012675">
    <property type="entry name" value="Beta-grasp_dom_sf"/>
</dbReference>
<keyword evidence="6" id="KW-0411">Iron-sulfur</keyword>
<dbReference type="SUPFAM" id="SSF55961">
    <property type="entry name" value="Bet v1-like"/>
    <property type="match status" value="1"/>
</dbReference>
<dbReference type="Gene3D" id="2.40.30.10">
    <property type="entry name" value="Translation factors"/>
    <property type="match status" value="1"/>
</dbReference>
<feature type="compositionally biased region" description="Pro residues" evidence="7">
    <location>
        <begin position="337"/>
        <end position="349"/>
    </location>
</feature>
<evidence type="ECO:0000256" key="7">
    <source>
        <dbReference type="SAM" id="MobiDB-lite"/>
    </source>
</evidence>
<keyword evidence="2" id="KW-0001">2Fe-2S</keyword>
<reference evidence="11 12" key="1">
    <citation type="submission" date="2024-04" db="EMBL/GenBank/DDBJ databases">
        <title>Complete genome sequence of Nguyenibacter vanlangesis HBCM-1154, a strain capable of nitrogen fixation, IAA production, and phosphorus solubilization isolated from sugarcane soil.</title>
        <authorList>
            <person name="MY HANH P."/>
        </authorList>
    </citation>
    <scope>NUCLEOTIDE SEQUENCE [LARGE SCALE GENOMIC DNA]</scope>
    <source>
        <strain evidence="11 12">HBCM 1154</strain>
    </source>
</reference>
<dbReference type="PROSITE" id="PS51384">
    <property type="entry name" value="FAD_FR"/>
    <property type="match status" value="1"/>
</dbReference>
<evidence type="ECO:0000259" key="10">
    <source>
        <dbReference type="PROSITE" id="PS51384"/>
    </source>
</evidence>
<organism evidence="11 12">
    <name type="scientific">Nguyenibacter vanlangensis</name>
    <dbReference type="NCBI Taxonomy" id="1216886"/>
    <lineage>
        <taxon>Bacteria</taxon>
        <taxon>Pseudomonadati</taxon>
        <taxon>Pseudomonadota</taxon>
        <taxon>Alphaproteobacteria</taxon>
        <taxon>Acetobacterales</taxon>
        <taxon>Acetobacteraceae</taxon>
        <taxon>Nguyenibacter</taxon>
    </lineage>
</organism>
<dbReference type="InterPro" id="IPR036010">
    <property type="entry name" value="2Fe-2S_ferredoxin-like_sf"/>
</dbReference>
<dbReference type="PRINTS" id="PR00409">
    <property type="entry name" value="PHDIOXRDTASE"/>
</dbReference>
<dbReference type="CDD" id="cd00207">
    <property type="entry name" value="fer2"/>
    <property type="match status" value="1"/>
</dbReference>
<evidence type="ECO:0000256" key="5">
    <source>
        <dbReference type="ARBA" id="ARBA00023004"/>
    </source>
</evidence>
<keyword evidence="5" id="KW-0408">Iron</keyword>
<evidence type="ECO:0000256" key="3">
    <source>
        <dbReference type="ARBA" id="ARBA00022723"/>
    </source>
</evidence>
<protein>
    <submittedName>
        <fullName evidence="11">Rieske 2Fe-2S domain-containing protein</fullName>
    </submittedName>
</protein>
<dbReference type="PROSITE" id="PS00197">
    <property type="entry name" value="2FE2S_FER_1"/>
    <property type="match status" value="1"/>
</dbReference>
<evidence type="ECO:0000256" key="6">
    <source>
        <dbReference type="ARBA" id="ARBA00023014"/>
    </source>
</evidence>
<dbReference type="InterPro" id="IPR050415">
    <property type="entry name" value="MRET"/>
</dbReference>
<dbReference type="PANTHER" id="PTHR47354:SF1">
    <property type="entry name" value="CARNITINE MONOOXYGENASE REDUCTASE SUBUNIT"/>
    <property type="match status" value="1"/>
</dbReference>
<sequence>MLTTKQAVLRRFWYAVMPVHHLAAGPRPFRLMGEDLVLFLDAGGAPRALRDRCCHRTAKLSKGWCAHGEIVCGYHGWRYDGQGRLTEIPQLGRDAPLPACRVQSFRCQARYGYAWVALDDPIADIFDIPEDRDPAFRRIFQFYDTWRTAPLRLMENSFDNAHFSYVHRGTFGDITQPRPKFYDIAETDYGFYATTVVDILNPPDAVAITGDPSPTTTRTMHNHWYMPFCRRMDMAYPSGIRHIIINCATPIEDDRIQLVQLLYRNDREEDCPAERLIAWDRKITDEDREILEATDCDATLDITRQVESHMPSDRPGLIMRRRLLDLLRRHGEDEITRPPPPSATPPAMPGPDREDTIPMIVDDVRNQAERVLSLRLRPADGAELPPFAPGAHVALHVAPGLVRHYSLCSDPQDRAAWRIAVLLEAASRGGSATVHGAFRPGRQVRVGLPRNHFPLADAPFVVLIAGGIGITPLLPMALELHRAGRPFALHVCAHSRRTAPFLDEALAAPYAAHVTPHLAAEGGRLDVPGVLAAAPEGAHVQVCGPLGLQDAVAAAARALGWDGDRVHAERFTADVDIQGRPFMVRAERSNVTVEIPADRSIAQALGAAGISIPVSCEQGLCGTCVTRVLEGEPDHRDLFLSEADKARGTHIMACCSRARGACLVLDL</sequence>
<evidence type="ECO:0000259" key="8">
    <source>
        <dbReference type="PROSITE" id="PS51085"/>
    </source>
</evidence>
<dbReference type="Pfam" id="PF00111">
    <property type="entry name" value="Fer2"/>
    <property type="match status" value="1"/>
</dbReference>
<dbReference type="SUPFAM" id="SSF50022">
    <property type="entry name" value="ISP domain"/>
    <property type="match status" value="1"/>
</dbReference>
<dbReference type="Pfam" id="PF19112">
    <property type="entry name" value="VanA_C"/>
    <property type="match status" value="1"/>
</dbReference>
<keyword evidence="1" id="KW-0285">Flavoprotein</keyword>
<dbReference type="CDD" id="cd03469">
    <property type="entry name" value="Rieske_RO_Alpha_N"/>
    <property type="match status" value="1"/>
</dbReference>
<dbReference type="InterPro" id="IPR001041">
    <property type="entry name" value="2Fe-2S_ferredoxin-type"/>
</dbReference>
<dbReference type="Proteomes" id="UP001449795">
    <property type="component" value="Chromosome"/>
</dbReference>
<keyword evidence="12" id="KW-1185">Reference proteome</keyword>
<proteinExistence type="predicted"/>
<dbReference type="Gene3D" id="3.10.20.30">
    <property type="match status" value="1"/>
</dbReference>
<accession>A0ABZ3D863</accession>
<dbReference type="Pfam" id="PF00355">
    <property type="entry name" value="Rieske"/>
    <property type="match status" value="1"/>
</dbReference>
<dbReference type="InterPro" id="IPR017938">
    <property type="entry name" value="Riboflavin_synthase-like_b-brl"/>
</dbReference>